<gene>
    <name evidence="2" type="ORF">CROQUDRAFT_131982</name>
</gene>
<feature type="signal peptide" evidence="1">
    <location>
        <begin position="1"/>
        <end position="19"/>
    </location>
</feature>
<keyword evidence="3" id="KW-1185">Reference proteome</keyword>
<name>A0A9P6NQB3_9BASI</name>
<accession>A0A9P6NQB3</accession>
<dbReference type="AlphaFoldDB" id="A0A9P6NQB3"/>
<organism evidence="2 3">
    <name type="scientific">Cronartium quercuum f. sp. fusiforme G11</name>
    <dbReference type="NCBI Taxonomy" id="708437"/>
    <lineage>
        <taxon>Eukaryota</taxon>
        <taxon>Fungi</taxon>
        <taxon>Dikarya</taxon>
        <taxon>Basidiomycota</taxon>
        <taxon>Pucciniomycotina</taxon>
        <taxon>Pucciniomycetes</taxon>
        <taxon>Pucciniales</taxon>
        <taxon>Coleosporiaceae</taxon>
        <taxon>Cronartium</taxon>
    </lineage>
</organism>
<protein>
    <recommendedName>
        <fullName evidence="4">Secreted protein</fullName>
    </recommendedName>
</protein>
<evidence type="ECO:0000256" key="1">
    <source>
        <dbReference type="SAM" id="SignalP"/>
    </source>
</evidence>
<evidence type="ECO:0008006" key="4">
    <source>
        <dbReference type="Google" id="ProtNLM"/>
    </source>
</evidence>
<evidence type="ECO:0000313" key="2">
    <source>
        <dbReference type="EMBL" id="KAG0148309.1"/>
    </source>
</evidence>
<sequence>MRSGVFLLVVLALFQTIIGAPFLTRRAEQQVASSTSLKNIQMKCAYSGVTPGFLAYTLASNGFNSNPCGAVLDSYWNSQVFSYYSSISTSYYSNFFGTNSCTTSCISDMSGLYSLMNDLRLQQDQNLKEAKDIKTSDQTTA</sequence>
<comment type="caution">
    <text evidence="2">The sequence shown here is derived from an EMBL/GenBank/DDBJ whole genome shotgun (WGS) entry which is preliminary data.</text>
</comment>
<reference evidence="2" key="1">
    <citation type="submission" date="2013-11" db="EMBL/GenBank/DDBJ databases">
        <title>Genome sequence of the fusiform rust pathogen reveals effectors for host alternation and coevolution with pine.</title>
        <authorList>
            <consortium name="DOE Joint Genome Institute"/>
            <person name="Smith K."/>
            <person name="Pendleton A."/>
            <person name="Kubisiak T."/>
            <person name="Anderson C."/>
            <person name="Salamov A."/>
            <person name="Aerts A."/>
            <person name="Riley R."/>
            <person name="Clum A."/>
            <person name="Lindquist E."/>
            <person name="Ence D."/>
            <person name="Campbell M."/>
            <person name="Kronenberg Z."/>
            <person name="Feau N."/>
            <person name="Dhillon B."/>
            <person name="Hamelin R."/>
            <person name="Burleigh J."/>
            <person name="Smith J."/>
            <person name="Yandell M."/>
            <person name="Nelson C."/>
            <person name="Grigoriev I."/>
            <person name="Davis J."/>
        </authorList>
    </citation>
    <scope>NUCLEOTIDE SEQUENCE</scope>
    <source>
        <strain evidence="2">G11</strain>
    </source>
</reference>
<feature type="chain" id="PRO_5040492320" description="Secreted protein" evidence="1">
    <location>
        <begin position="20"/>
        <end position="141"/>
    </location>
</feature>
<dbReference type="EMBL" id="MU167238">
    <property type="protein sequence ID" value="KAG0148309.1"/>
    <property type="molecule type" value="Genomic_DNA"/>
</dbReference>
<evidence type="ECO:0000313" key="3">
    <source>
        <dbReference type="Proteomes" id="UP000886653"/>
    </source>
</evidence>
<keyword evidence="1" id="KW-0732">Signal</keyword>
<dbReference type="Proteomes" id="UP000886653">
    <property type="component" value="Unassembled WGS sequence"/>
</dbReference>
<proteinExistence type="predicted"/>